<comment type="caution">
    <text evidence="1">The sequence shown here is derived from an EMBL/GenBank/DDBJ whole genome shotgun (WGS) entry which is preliminary data.</text>
</comment>
<name>A0A7C9LBX9_9FIRM</name>
<sequence>MNKKPVLKTSICTGEQVAGFQDIHTGKIEEIMLIKQAADIDTFKQMYGIDGEIPKVY</sequence>
<accession>A0A7C9LBX9</accession>
<proteinExistence type="predicted"/>
<dbReference type="EMBL" id="WKRD01000004">
    <property type="protein sequence ID" value="MSC57030.1"/>
    <property type="molecule type" value="Genomic_DNA"/>
</dbReference>
<dbReference type="AlphaFoldDB" id="A0A7C9LBX9"/>
<gene>
    <name evidence="1" type="ORF">GKE48_06100</name>
</gene>
<dbReference type="Proteomes" id="UP000481964">
    <property type="component" value="Unassembled WGS sequence"/>
</dbReference>
<organism evidence="1 2">
    <name type="scientific">Lachnospira eligens</name>
    <dbReference type="NCBI Taxonomy" id="39485"/>
    <lineage>
        <taxon>Bacteria</taxon>
        <taxon>Bacillati</taxon>
        <taxon>Bacillota</taxon>
        <taxon>Clostridia</taxon>
        <taxon>Lachnospirales</taxon>
        <taxon>Lachnospiraceae</taxon>
        <taxon>Lachnospira</taxon>
    </lineage>
</organism>
<dbReference type="RefSeq" id="WP_154300664.1">
    <property type="nucleotide sequence ID" value="NZ_JADMPT010000012.1"/>
</dbReference>
<protein>
    <submittedName>
        <fullName evidence="1">Aspartate dehydrogenase</fullName>
    </submittedName>
</protein>
<reference evidence="1 2" key="1">
    <citation type="journal article" date="2019" name="Nat. Med.">
        <title>A library of human gut bacterial isolates paired with longitudinal multiomics data enables mechanistic microbiome research.</title>
        <authorList>
            <person name="Poyet M."/>
            <person name="Groussin M."/>
            <person name="Gibbons S.M."/>
            <person name="Avila-Pacheco J."/>
            <person name="Jiang X."/>
            <person name="Kearney S.M."/>
            <person name="Perrotta A.R."/>
            <person name="Berdy B."/>
            <person name="Zhao S."/>
            <person name="Lieberman T.D."/>
            <person name="Swanson P.K."/>
            <person name="Smith M."/>
            <person name="Roesemann S."/>
            <person name="Alexander J.E."/>
            <person name="Rich S.A."/>
            <person name="Livny J."/>
            <person name="Vlamakis H."/>
            <person name="Clish C."/>
            <person name="Bullock K."/>
            <person name="Deik A."/>
            <person name="Scott J."/>
            <person name="Pierce K.A."/>
            <person name="Xavier R.J."/>
            <person name="Alm E.J."/>
        </authorList>
    </citation>
    <scope>NUCLEOTIDE SEQUENCE [LARGE SCALE GENOMIC DNA]</scope>
    <source>
        <strain evidence="1 2">BIOML-A1</strain>
    </source>
</reference>
<evidence type="ECO:0000313" key="2">
    <source>
        <dbReference type="Proteomes" id="UP000481964"/>
    </source>
</evidence>
<evidence type="ECO:0000313" key="1">
    <source>
        <dbReference type="EMBL" id="MSC57030.1"/>
    </source>
</evidence>